<dbReference type="EMBL" id="RIBS01000001">
    <property type="protein sequence ID" value="RNF86395.1"/>
    <property type="molecule type" value="Genomic_DNA"/>
</dbReference>
<evidence type="ECO:0000313" key="3">
    <source>
        <dbReference type="Proteomes" id="UP000267049"/>
    </source>
</evidence>
<dbReference type="AlphaFoldDB" id="A0A3M8T0B3"/>
<organism evidence="2 3">
    <name type="scientific">Montanilutibacter psychrotolerans</name>
    <dbReference type="NCBI Taxonomy" id="1327343"/>
    <lineage>
        <taxon>Bacteria</taxon>
        <taxon>Pseudomonadati</taxon>
        <taxon>Pseudomonadota</taxon>
        <taxon>Gammaproteobacteria</taxon>
        <taxon>Lysobacterales</taxon>
        <taxon>Lysobacteraceae</taxon>
        <taxon>Montanilutibacter</taxon>
    </lineage>
</organism>
<dbReference type="OrthoDB" id="8900331at2"/>
<evidence type="ECO:0000256" key="1">
    <source>
        <dbReference type="SAM" id="SignalP"/>
    </source>
</evidence>
<protein>
    <recommendedName>
        <fullName evidence="4">DUF4402 domain-containing protein</fullName>
    </recommendedName>
</protein>
<reference evidence="2 3" key="1">
    <citation type="submission" date="2018-11" db="EMBL/GenBank/DDBJ databases">
        <title>Lysobacter cryohumiis sp. nov., isolated from soil in the Tianshan Mountains, Xinjiang, China.</title>
        <authorList>
            <person name="Luo Y."/>
            <person name="Sheng H."/>
        </authorList>
    </citation>
    <scope>NUCLEOTIDE SEQUENCE [LARGE SCALE GENOMIC DNA]</scope>
    <source>
        <strain evidence="2 3">ZS60</strain>
    </source>
</reference>
<keyword evidence="3" id="KW-1185">Reference proteome</keyword>
<dbReference type="Proteomes" id="UP000267049">
    <property type="component" value="Unassembled WGS sequence"/>
</dbReference>
<sequence length="211" mass="21631">MKPRLYVPRLTALLLAVALPVSAPAFVVNISSAGGTAVYLRVGDGDAGTFQNNNLTSSTGKTLVSLTVPAATLGSGVNLPMTSNATRAGSSYENFAFCNVPAEVYIGGFYRRSGSTTRVATLVATAPANLTTAGGTTIPSSQISWTSSGIGDTGAQPVPAGSFNGTGAQQTLASFNVNTWRESCLRFTYGNDVFPAAGVYNGTVTFTLITP</sequence>
<comment type="caution">
    <text evidence="2">The sequence shown here is derived from an EMBL/GenBank/DDBJ whole genome shotgun (WGS) entry which is preliminary data.</text>
</comment>
<accession>A0A3M8T0B3</accession>
<proteinExistence type="predicted"/>
<evidence type="ECO:0000313" key="2">
    <source>
        <dbReference type="EMBL" id="RNF86395.1"/>
    </source>
</evidence>
<feature type="signal peptide" evidence="1">
    <location>
        <begin position="1"/>
        <end position="25"/>
    </location>
</feature>
<dbReference type="RefSeq" id="WP_123086511.1">
    <property type="nucleotide sequence ID" value="NZ_RIBS01000001.1"/>
</dbReference>
<gene>
    <name evidence="2" type="ORF">EER27_02970</name>
</gene>
<name>A0A3M8T0B3_9GAMM</name>
<feature type="chain" id="PRO_5017923073" description="DUF4402 domain-containing protein" evidence="1">
    <location>
        <begin position="26"/>
        <end position="211"/>
    </location>
</feature>
<evidence type="ECO:0008006" key="4">
    <source>
        <dbReference type="Google" id="ProtNLM"/>
    </source>
</evidence>
<keyword evidence="1" id="KW-0732">Signal</keyword>